<dbReference type="Proteomes" id="UP001596258">
    <property type="component" value="Unassembled WGS sequence"/>
</dbReference>
<evidence type="ECO:0000259" key="2">
    <source>
        <dbReference type="Pfam" id="PF03816"/>
    </source>
</evidence>
<name>A0ABW1UD24_9LACO</name>
<reference evidence="4" key="1">
    <citation type="journal article" date="2019" name="Int. J. Syst. Evol. Microbiol.">
        <title>The Global Catalogue of Microorganisms (GCM) 10K type strain sequencing project: providing services to taxonomists for standard genome sequencing and annotation.</title>
        <authorList>
            <consortium name="The Broad Institute Genomics Platform"/>
            <consortium name="The Broad Institute Genome Sequencing Center for Infectious Disease"/>
            <person name="Wu L."/>
            <person name="Ma J."/>
        </authorList>
    </citation>
    <scope>NUCLEOTIDE SEQUENCE [LARGE SCALE GENOMIC DNA]</scope>
    <source>
        <strain evidence="4">CCM 8893</strain>
    </source>
</reference>
<dbReference type="InterPro" id="IPR004474">
    <property type="entry name" value="LytR_CpsA_psr"/>
</dbReference>
<dbReference type="NCBIfam" id="TIGR00350">
    <property type="entry name" value="lytR_cpsA_psr"/>
    <property type="match status" value="1"/>
</dbReference>
<dbReference type="InterPro" id="IPR050922">
    <property type="entry name" value="LytR/CpsA/Psr_CW_biosynth"/>
</dbReference>
<evidence type="ECO:0000313" key="4">
    <source>
        <dbReference type="Proteomes" id="UP001596258"/>
    </source>
</evidence>
<sequence length="331" mass="36500">MQNTPLPPRRRTFAPRRHRRLHVFLAVLSCLLLVGGVWGWRAWHAAQQTFSQTYHAAGRPSDTALTSGKPFAILLLGTDTGALGRHQVGRTDTMIVATINPKQQTATLTSIPRDTLVDIYGSQQDDEKINAAYPLYGATTTLKTVSHLVNVPIHYYVLLNMGGLEKMINAVGGVTVDPLLTFHYEQADVTKGTKIHLNGASALAYSRMRDQDPLGDYGRQARQRQIIKALVLKEASLSSLVRYQTVLKSLSHNLQTNLTFNDLMWLRTKDGHTSRHIKSATLQGEPATINGIDYQIAPQSEITAVANQLRQELGLPAVNAFETDALEPAGF</sequence>
<gene>
    <name evidence="3" type="ORF">ACFP1M_09990</name>
</gene>
<dbReference type="Gene3D" id="3.40.630.190">
    <property type="entry name" value="LCP protein"/>
    <property type="match status" value="1"/>
</dbReference>
<evidence type="ECO:0000313" key="3">
    <source>
        <dbReference type="EMBL" id="MFC6290500.1"/>
    </source>
</evidence>
<protein>
    <submittedName>
        <fullName evidence="3">LCP family protein</fullName>
    </submittedName>
</protein>
<comment type="similarity">
    <text evidence="1">Belongs to the LytR/CpsA/Psr (LCP) family.</text>
</comment>
<feature type="domain" description="Cell envelope-related transcriptional attenuator" evidence="2">
    <location>
        <begin position="90"/>
        <end position="233"/>
    </location>
</feature>
<accession>A0ABW1UD24</accession>
<proteinExistence type="inferred from homology"/>
<dbReference type="PANTHER" id="PTHR33392">
    <property type="entry name" value="POLYISOPRENYL-TEICHOIC ACID--PEPTIDOGLYCAN TEICHOIC ACID TRANSFERASE TAGU"/>
    <property type="match status" value="1"/>
</dbReference>
<dbReference type="RefSeq" id="WP_125576117.1">
    <property type="nucleotide sequence ID" value="NZ_JBHSSO010000068.1"/>
</dbReference>
<dbReference type="Pfam" id="PF03816">
    <property type="entry name" value="LytR_cpsA_psr"/>
    <property type="match status" value="1"/>
</dbReference>
<organism evidence="3 4">
    <name type="scientific">Levilactobacillus angrenensis</name>
    <dbReference type="NCBI Taxonomy" id="2486020"/>
    <lineage>
        <taxon>Bacteria</taxon>
        <taxon>Bacillati</taxon>
        <taxon>Bacillota</taxon>
        <taxon>Bacilli</taxon>
        <taxon>Lactobacillales</taxon>
        <taxon>Lactobacillaceae</taxon>
        <taxon>Levilactobacillus</taxon>
    </lineage>
</organism>
<keyword evidence="4" id="KW-1185">Reference proteome</keyword>
<dbReference type="PANTHER" id="PTHR33392:SF6">
    <property type="entry name" value="POLYISOPRENYL-TEICHOIC ACID--PEPTIDOGLYCAN TEICHOIC ACID TRANSFERASE TAGU"/>
    <property type="match status" value="1"/>
</dbReference>
<comment type="caution">
    <text evidence="3">The sequence shown here is derived from an EMBL/GenBank/DDBJ whole genome shotgun (WGS) entry which is preliminary data.</text>
</comment>
<dbReference type="EMBL" id="JBHSSO010000068">
    <property type="protein sequence ID" value="MFC6290500.1"/>
    <property type="molecule type" value="Genomic_DNA"/>
</dbReference>
<evidence type="ECO:0000256" key="1">
    <source>
        <dbReference type="ARBA" id="ARBA00006068"/>
    </source>
</evidence>